<dbReference type="RefSeq" id="WP_256114782.1">
    <property type="nucleotide sequence ID" value="NZ_WHSB02000001.1"/>
</dbReference>
<evidence type="ECO:0000256" key="3">
    <source>
        <dbReference type="ARBA" id="ARBA00023163"/>
    </source>
</evidence>
<dbReference type="PROSITE" id="PS51077">
    <property type="entry name" value="HTH_ICLR"/>
    <property type="match status" value="1"/>
</dbReference>
<feature type="domain" description="IclR-ED" evidence="5">
    <location>
        <begin position="80"/>
        <end position="239"/>
    </location>
</feature>
<accession>A0ABT1R0L7</accession>
<dbReference type="Proteomes" id="UP000996601">
    <property type="component" value="Unassembled WGS sequence"/>
</dbReference>
<dbReference type="Pfam" id="PF01614">
    <property type="entry name" value="IclR_C"/>
    <property type="match status" value="1"/>
</dbReference>
<evidence type="ECO:0000313" key="6">
    <source>
        <dbReference type="EMBL" id="MCQ4628718.1"/>
    </source>
</evidence>
<evidence type="ECO:0000256" key="1">
    <source>
        <dbReference type="ARBA" id="ARBA00023015"/>
    </source>
</evidence>
<comment type="caution">
    <text evidence="6">The sequence shown here is derived from an EMBL/GenBank/DDBJ whole genome shotgun (WGS) entry which is preliminary data.</text>
</comment>
<dbReference type="InterPro" id="IPR029016">
    <property type="entry name" value="GAF-like_dom_sf"/>
</dbReference>
<dbReference type="EMBL" id="WHSB02000001">
    <property type="protein sequence ID" value="MCQ4628718.1"/>
    <property type="molecule type" value="Genomic_DNA"/>
</dbReference>
<keyword evidence="7" id="KW-1185">Reference proteome</keyword>
<keyword evidence="1" id="KW-0805">Transcription regulation</keyword>
<dbReference type="InterPro" id="IPR036390">
    <property type="entry name" value="WH_DNA-bd_sf"/>
</dbReference>
<reference evidence="6" key="1">
    <citation type="submission" date="2021-07" db="EMBL/GenBank/DDBJ databases">
        <title>Shinella sp. nov., a novel member of the genus Shinella from water.</title>
        <authorList>
            <person name="Deng Y."/>
        </authorList>
    </citation>
    <scope>NUCLEOTIDE SEQUENCE</scope>
    <source>
        <strain evidence="6">CPCC 100929</strain>
    </source>
</reference>
<dbReference type="Gene3D" id="3.30.450.40">
    <property type="match status" value="2"/>
</dbReference>
<dbReference type="InterPro" id="IPR050707">
    <property type="entry name" value="HTH_MetabolicPath_Reg"/>
</dbReference>
<protein>
    <submittedName>
        <fullName evidence="6">IclR family transcriptional regulator</fullName>
    </submittedName>
</protein>
<dbReference type="SUPFAM" id="SSF55781">
    <property type="entry name" value="GAF domain-like"/>
    <property type="match status" value="1"/>
</dbReference>
<feature type="domain" description="HTH iclR-type" evidence="4">
    <location>
        <begin position="18"/>
        <end position="79"/>
    </location>
</feature>
<dbReference type="SUPFAM" id="SSF46785">
    <property type="entry name" value="Winged helix' DNA-binding domain"/>
    <property type="match status" value="1"/>
</dbReference>
<evidence type="ECO:0000256" key="2">
    <source>
        <dbReference type="ARBA" id="ARBA00023125"/>
    </source>
</evidence>
<name>A0ABT1R0L7_9HYPH</name>
<dbReference type="PANTHER" id="PTHR30136:SF39">
    <property type="entry name" value="TRANSCRIPTIONAL REGULATORY PROTEIN"/>
    <property type="match status" value="1"/>
</dbReference>
<dbReference type="PANTHER" id="PTHR30136">
    <property type="entry name" value="HELIX-TURN-HELIX TRANSCRIPTIONAL REGULATOR, ICLR FAMILY"/>
    <property type="match status" value="1"/>
</dbReference>
<organism evidence="6 7">
    <name type="scientific">Shinella lacus</name>
    <dbReference type="NCBI Taxonomy" id="2654216"/>
    <lineage>
        <taxon>Bacteria</taxon>
        <taxon>Pseudomonadati</taxon>
        <taxon>Pseudomonadota</taxon>
        <taxon>Alphaproteobacteria</taxon>
        <taxon>Hyphomicrobiales</taxon>
        <taxon>Rhizobiaceae</taxon>
        <taxon>Shinella</taxon>
    </lineage>
</organism>
<sequence length="250" mass="27230">MTKMDAGNDEIDAGRDRVEAVERAITLLQCFSEPGETLTLSGLAQRSGLYKSTILRLAGSLLHTGFLDRGADGRYQLGPELRRLGDLSRSQFTLEDVVRPVLRHLTSVTQETASFYVPDGSERVCLYRENSPRSARHHLEEGTRHPLTSGAAGVLLSHYGDASDHPSAIELRTTGSIVSKGGRDEDLAAVAVPITNMAGELVGSLSVSGLIGRFTDERINMARALLKDAADGLRPRLPRLEQINLRRSNE</sequence>
<dbReference type="SMART" id="SM00346">
    <property type="entry name" value="HTH_ICLR"/>
    <property type="match status" value="1"/>
</dbReference>
<dbReference type="Pfam" id="PF09339">
    <property type="entry name" value="HTH_IclR"/>
    <property type="match status" value="1"/>
</dbReference>
<gene>
    <name evidence="6" type="ORF">GB927_001645</name>
</gene>
<dbReference type="Gene3D" id="1.10.10.10">
    <property type="entry name" value="Winged helix-like DNA-binding domain superfamily/Winged helix DNA-binding domain"/>
    <property type="match status" value="1"/>
</dbReference>
<dbReference type="InterPro" id="IPR036388">
    <property type="entry name" value="WH-like_DNA-bd_sf"/>
</dbReference>
<evidence type="ECO:0000313" key="7">
    <source>
        <dbReference type="Proteomes" id="UP000996601"/>
    </source>
</evidence>
<dbReference type="InterPro" id="IPR014757">
    <property type="entry name" value="Tscrpt_reg_IclR_C"/>
</dbReference>
<evidence type="ECO:0000259" key="5">
    <source>
        <dbReference type="PROSITE" id="PS51078"/>
    </source>
</evidence>
<keyword evidence="2" id="KW-0238">DNA-binding</keyword>
<dbReference type="PROSITE" id="PS51078">
    <property type="entry name" value="ICLR_ED"/>
    <property type="match status" value="1"/>
</dbReference>
<dbReference type="InterPro" id="IPR005471">
    <property type="entry name" value="Tscrpt_reg_IclR_N"/>
</dbReference>
<keyword evidence="3" id="KW-0804">Transcription</keyword>
<proteinExistence type="predicted"/>
<evidence type="ECO:0000259" key="4">
    <source>
        <dbReference type="PROSITE" id="PS51077"/>
    </source>
</evidence>